<accession>A0A0A9CDR6</accession>
<reference evidence="1" key="1">
    <citation type="submission" date="2014-09" db="EMBL/GenBank/DDBJ databases">
        <authorList>
            <person name="Magalhaes I.L.F."/>
            <person name="Oliveira U."/>
            <person name="Santos F.R."/>
            <person name="Vidigal T.H.D.A."/>
            <person name="Brescovit A.D."/>
            <person name="Santos A.J."/>
        </authorList>
    </citation>
    <scope>NUCLEOTIDE SEQUENCE</scope>
    <source>
        <tissue evidence="1">Shoot tissue taken approximately 20 cm above the soil surface</tissue>
    </source>
</reference>
<dbReference type="EMBL" id="GBRH01226355">
    <property type="protein sequence ID" value="JAD71540.1"/>
    <property type="molecule type" value="Transcribed_RNA"/>
</dbReference>
<sequence length="9" mass="1001">MGNIVLQNL</sequence>
<name>A0A0A9CDR6_ARUDO</name>
<protein>
    <submittedName>
        <fullName evidence="1">Uncharacterized protein</fullName>
    </submittedName>
</protein>
<reference evidence="1" key="2">
    <citation type="journal article" date="2015" name="Data Brief">
        <title>Shoot transcriptome of the giant reed, Arundo donax.</title>
        <authorList>
            <person name="Barrero R.A."/>
            <person name="Guerrero F.D."/>
            <person name="Moolhuijzen P."/>
            <person name="Goolsby J.A."/>
            <person name="Tidwell J."/>
            <person name="Bellgard S.E."/>
            <person name="Bellgard M.I."/>
        </authorList>
    </citation>
    <scope>NUCLEOTIDE SEQUENCE</scope>
    <source>
        <tissue evidence="1">Shoot tissue taken approximately 20 cm above the soil surface</tissue>
    </source>
</reference>
<proteinExistence type="predicted"/>
<evidence type="ECO:0000313" key="1">
    <source>
        <dbReference type="EMBL" id="JAD71540.1"/>
    </source>
</evidence>
<organism evidence="1">
    <name type="scientific">Arundo donax</name>
    <name type="common">Giant reed</name>
    <name type="synonym">Donax arundinaceus</name>
    <dbReference type="NCBI Taxonomy" id="35708"/>
    <lineage>
        <taxon>Eukaryota</taxon>
        <taxon>Viridiplantae</taxon>
        <taxon>Streptophyta</taxon>
        <taxon>Embryophyta</taxon>
        <taxon>Tracheophyta</taxon>
        <taxon>Spermatophyta</taxon>
        <taxon>Magnoliopsida</taxon>
        <taxon>Liliopsida</taxon>
        <taxon>Poales</taxon>
        <taxon>Poaceae</taxon>
        <taxon>PACMAD clade</taxon>
        <taxon>Arundinoideae</taxon>
        <taxon>Arundineae</taxon>
        <taxon>Arundo</taxon>
    </lineage>
</organism>